<organism evidence="1 2">
    <name type="scientific">Rhodococcus artemisiae</name>
    <dbReference type="NCBI Taxonomy" id="714159"/>
    <lineage>
        <taxon>Bacteria</taxon>
        <taxon>Bacillati</taxon>
        <taxon>Actinomycetota</taxon>
        <taxon>Actinomycetes</taxon>
        <taxon>Mycobacteriales</taxon>
        <taxon>Nocardiaceae</taxon>
        <taxon>Rhodococcus</taxon>
    </lineage>
</organism>
<dbReference type="EMBL" id="JAUTXY010000007">
    <property type="protein sequence ID" value="MEE2059246.1"/>
    <property type="molecule type" value="Genomic_DNA"/>
</dbReference>
<dbReference type="Proteomes" id="UP001336020">
    <property type="component" value="Unassembled WGS sequence"/>
</dbReference>
<gene>
    <name evidence="1" type="ORF">Q7514_17135</name>
</gene>
<proteinExistence type="predicted"/>
<reference evidence="1 2" key="1">
    <citation type="submission" date="2023-07" db="EMBL/GenBank/DDBJ databases">
        <authorList>
            <person name="Girao M."/>
            <person name="Carvalho M.F."/>
        </authorList>
    </citation>
    <scope>NUCLEOTIDE SEQUENCE [LARGE SCALE GENOMIC DNA]</scope>
    <source>
        <strain evidence="1 2">YIM65754</strain>
    </source>
</reference>
<evidence type="ECO:0000313" key="1">
    <source>
        <dbReference type="EMBL" id="MEE2059246.1"/>
    </source>
</evidence>
<dbReference type="RefSeq" id="WP_330134485.1">
    <property type="nucleotide sequence ID" value="NZ_JAUTXY010000007.1"/>
</dbReference>
<name>A0ABU7LCG6_9NOCA</name>
<keyword evidence="2" id="KW-1185">Reference proteome</keyword>
<comment type="caution">
    <text evidence="1">The sequence shown here is derived from an EMBL/GenBank/DDBJ whole genome shotgun (WGS) entry which is preliminary data.</text>
</comment>
<protein>
    <submittedName>
        <fullName evidence="1">Uncharacterized protein</fullName>
    </submittedName>
</protein>
<evidence type="ECO:0000313" key="2">
    <source>
        <dbReference type="Proteomes" id="UP001336020"/>
    </source>
</evidence>
<accession>A0ABU7LCG6</accession>
<sequence>MLKTGARLRSQVCTTEVIVVRADNPPAELTCGGHPMIEIGKPVADGLTIDTAFAGGSTLGKRYHDDGDTVEVLVTKPGTGSPALGDQLLELKTAKPLPSSD</sequence>